<dbReference type="Proteomes" id="UP000813444">
    <property type="component" value="Unassembled WGS sequence"/>
</dbReference>
<evidence type="ECO:0000313" key="1">
    <source>
        <dbReference type="EMBL" id="KAH7325638.1"/>
    </source>
</evidence>
<accession>A0A8K0WV02</accession>
<name>A0A8K0WV02_9HYPO</name>
<reference evidence="1" key="1">
    <citation type="journal article" date="2021" name="Nat. Commun.">
        <title>Genetic determinants of endophytism in the Arabidopsis root mycobiome.</title>
        <authorList>
            <person name="Mesny F."/>
            <person name="Miyauchi S."/>
            <person name="Thiergart T."/>
            <person name="Pickel B."/>
            <person name="Atanasova L."/>
            <person name="Karlsson M."/>
            <person name="Huettel B."/>
            <person name="Barry K.W."/>
            <person name="Haridas S."/>
            <person name="Chen C."/>
            <person name="Bauer D."/>
            <person name="Andreopoulos W."/>
            <person name="Pangilinan J."/>
            <person name="LaButti K."/>
            <person name="Riley R."/>
            <person name="Lipzen A."/>
            <person name="Clum A."/>
            <person name="Drula E."/>
            <person name="Henrissat B."/>
            <person name="Kohler A."/>
            <person name="Grigoriev I.V."/>
            <person name="Martin F.M."/>
            <person name="Hacquard S."/>
        </authorList>
    </citation>
    <scope>NUCLEOTIDE SEQUENCE</scope>
    <source>
        <strain evidence="1">MPI-CAGE-CH-0235</strain>
    </source>
</reference>
<keyword evidence="2" id="KW-1185">Reference proteome</keyword>
<sequence length="64" mass="6960">MKSFNGSLYLDPRCRIACFHVCLTCFPSRAQGVTGRGGERFSSGFTVSTGFNCHLLACEKLSGH</sequence>
<proteinExistence type="predicted"/>
<comment type="caution">
    <text evidence="1">The sequence shown here is derived from an EMBL/GenBank/DDBJ whole genome shotgun (WGS) entry which is preliminary data.</text>
</comment>
<gene>
    <name evidence="1" type="ORF">B0I35DRAFT_420864</name>
</gene>
<organism evidence="1 2">
    <name type="scientific">Stachybotrys elegans</name>
    <dbReference type="NCBI Taxonomy" id="80388"/>
    <lineage>
        <taxon>Eukaryota</taxon>
        <taxon>Fungi</taxon>
        <taxon>Dikarya</taxon>
        <taxon>Ascomycota</taxon>
        <taxon>Pezizomycotina</taxon>
        <taxon>Sordariomycetes</taxon>
        <taxon>Hypocreomycetidae</taxon>
        <taxon>Hypocreales</taxon>
        <taxon>Stachybotryaceae</taxon>
        <taxon>Stachybotrys</taxon>
    </lineage>
</organism>
<protein>
    <submittedName>
        <fullName evidence="1">Uncharacterized protein</fullName>
    </submittedName>
</protein>
<dbReference type="EMBL" id="JAGPNK010000002">
    <property type="protein sequence ID" value="KAH7325638.1"/>
    <property type="molecule type" value="Genomic_DNA"/>
</dbReference>
<dbReference type="AlphaFoldDB" id="A0A8K0WV02"/>
<evidence type="ECO:0000313" key="2">
    <source>
        <dbReference type="Proteomes" id="UP000813444"/>
    </source>
</evidence>